<organism evidence="2 3">
    <name type="scientific">Strix occidentalis caurina</name>
    <name type="common">northern spotted owl</name>
    <dbReference type="NCBI Taxonomy" id="311401"/>
    <lineage>
        <taxon>Eukaryota</taxon>
        <taxon>Metazoa</taxon>
        <taxon>Chordata</taxon>
        <taxon>Craniata</taxon>
        <taxon>Vertebrata</taxon>
        <taxon>Euteleostomi</taxon>
        <taxon>Archelosauria</taxon>
        <taxon>Archosauria</taxon>
        <taxon>Dinosauria</taxon>
        <taxon>Saurischia</taxon>
        <taxon>Theropoda</taxon>
        <taxon>Coelurosauria</taxon>
        <taxon>Aves</taxon>
        <taxon>Neognathae</taxon>
        <taxon>Neoaves</taxon>
        <taxon>Telluraves</taxon>
        <taxon>Strigiformes</taxon>
        <taxon>Strigidae</taxon>
        <taxon>Strix</taxon>
    </lineage>
</organism>
<dbReference type="GO" id="GO:0030863">
    <property type="term" value="C:cortical cytoskeleton"/>
    <property type="evidence" value="ECO:0007669"/>
    <property type="project" value="TreeGrafter"/>
</dbReference>
<accession>A0A8D0G103</accession>
<sequence>NSLGVIAVVIFIIFCIIAIMSRFLYQHKQAHRSSQTKEKEYPENLESSFKADIDLQNTVSECKREYFI</sequence>
<keyword evidence="1" id="KW-1133">Transmembrane helix</keyword>
<keyword evidence="3" id="KW-1185">Reference proteome</keyword>
<dbReference type="PANTHER" id="PTHR47614">
    <property type="entry name" value="GLYCOPHORIN-C"/>
    <property type="match status" value="1"/>
</dbReference>
<dbReference type="Ensembl" id="ENSSOCT00000022132.1">
    <property type="protein sequence ID" value="ENSSOCP00000021595.1"/>
    <property type="gene ID" value="ENSSOCG00000016131.1"/>
</dbReference>
<evidence type="ECO:0000256" key="1">
    <source>
        <dbReference type="SAM" id="Phobius"/>
    </source>
</evidence>
<reference evidence="2" key="1">
    <citation type="submission" date="2025-05" db="UniProtKB">
        <authorList>
            <consortium name="Ensembl"/>
        </authorList>
    </citation>
    <scope>IDENTIFICATION</scope>
</reference>
<protein>
    <submittedName>
        <fullName evidence="2">Uncharacterized protein</fullName>
    </submittedName>
</protein>
<name>A0A8D0G103_STROC</name>
<dbReference type="InterPro" id="IPR042192">
    <property type="entry name" value="Glycophorin-C"/>
</dbReference>
<dbReference type="Proteomes" id="UP000694551">
    <property type="component" value="Unplaced"/>
</dbReference>
<keyword evidence="1" id="KW-0812">Transmembrane</keyword>
<feature type="transmembrane region" description="Helical" evidence="1">
    <location>
        <begin position="6"/>
        <end position="25"/>
    </location>
</feature>
<keyword evidence="1" id="KW-0472">Membrane</keyword>
<dbReference type="AlphaFoldDB" id="A0A8D0G103"/>
<dbReference type="PANTHER" id="PTHR47614:SF2">
    <property type="entry name" value="GLYCOPHORIN-C"/>
    <property type="match status" value="1"/>
</dbReference>
<proteinExistence type="predicted"/>
<dbReference type="Ensembl" id="ENSSOCT00000022430.1">
    <property type="protein sequence ID" value="ENSSOCP00000021884.1"/>
    <property type="gene ID" value="ENSSOCG00000016317.1"/>
</dbReference>
<evidence type="ECO:0000313" key="3">
    <source>
        <dbReference type="Proteomes" id="UP000694551"/>
    </source>
</evidence>
<dbReference type="GO" id="GO:0016020">
    <property type="term" value="C:membrane"/>
    <property type="evidence" value="ECO:0007669"/>
    <property type="project" value="TreeGrafter"/>
</dbReference>
<evidence type="ECO:0000313" key="2">
    <source>
        <dbReference type="Ensembl" id="ENSSOCP00000021884.1"/>
    </source>
</evidence>